<dbReference type="EnsemblMetazoa" id="AALB016051-RA">
    <property type="protein sequence ID" value="AALB016051-PA"/>
    <property type="gene ID" value="AALB016051"/>
</dbReference>
<dbReference type="Proteomes" id="UP000069272">
    <property type="component" value="Chromosome 3L"/>
</dbReference>
<accession>A0A2C9GGU4</accession>
<organism evidence="1 2">
    <name type="scientific">Anopheles albimanus</name>
    <name type="common">New world malaria mosquito</name>
    <dbReference type="NCBI Taxonomy" id="7167"/>
    <lineage>
        <taxon>Eukaryota</taxon>
        <taxon>Metazoa</taxon>
        <taxon>Ecdysozoa</taxon>
        <taxon>Arthropoda</taxon>
        <taxon>Hexapoda</taxon>
        <taxon>Insecta</taxon>
        <taxon>Pterygota</taxon>
        <taxon>Neoptera</taxon>
        <taxon>Endopterygota</taxon>
        <taxon>Diptera</taxon>
        <taxon>Nematocera</taxon>
        <taxon>Culicoidea</taxon>
        <taxon>Culicidae</taxon>
        <taxon>Anophelinae</taxon>
        <taxon>Anopheles</taxon>
    </lineage>
</organism>
<reference evidence="1" key="2">
    <citation type="submission" date="2022-08" db="UniProtKB">
        <authorList>
            <consortium name="EnsemblMetazoa"/>
        </authorList>
    </citation>
    <scope>IDENTIFICATION</scope>
    <source>
        <strain evidence="1">STECLA/ALBI9_A</strain>
    </source>
</reference>
<dbReference type="AlphaFoldDB" id="A0A2C9GGU4"/>
<evidence type="ECO:0000313" key="1">
    <source>
        <dbReference type="EnsemblMetazoa" id="AALB016051-PA"/>
    </source>
</evidence>
<sequence length="94" mass="10295">MLRARRAVVQLVVSIYAAVVYANNLSMILIMISHSNGLLSQNLPCAAILACSSAYFSYSWGRASVKATTARIPSSRIANENFILDASRYYCTTI</sequence>
<dbReference type="VEuPathDB" id="VectorBase:AALB016051"/>
<proteinExistence type="predicted"/>
<protein>
    <submittedName>
        <fullName evidence="1">Uncharacterized protein</fullName>
    </submittedName>
</protein>
<evidence type="ECO:0000313" key="2">
    <source>
        <dbReference type="Proteomes" id="UP000069272"/>
    </source>
</evidence>
<keyword evidence="2" id="KW-1185">Reference proteome</keyword>
<reference evidence="1 2" key="1">
    <citation type="journal article" date="2017" name="G3 (Bethesda)">
        <title>The Physical Genome Mapping of Anopheles albimanus Corrected Scaffold Misassemblies and Identified Interarm Rearrangements in Genus Anopheles.</title>
        <authorList>
            <person name="Artemov G.N."/>
            <person name="Peery A.N."/>
            <person name="Jiang X."/>
            <person name="Tu Z."/>
            <person name="Stegniy V.N."/>
            <person name="Sharakhova M.V."/>
            <person name="Sharakhov I.V."/>
        </authorList>
    </citation>
    <scope>NUCLEOTIDE SEQUENCE [LARGE SCALE GENOMIC DNA]</scope>
    <source>
        <strain evidence="1 2">ALBI9_A</strain>
    </source>
</reference>
<name>A0A2C9GGU4_ANOAL</name>